<keyword evidence="14" id="KW-0469">Meiosis</keyword>
<dbReference type="Pfam" id="PF00567">
    <property type="entry name" value="TUDOR"/>
    <property type="match status" value="1"/>
</dbReference>
<dbReference type="Pfam" id="PF00270">
    <property type="entry name" value="DEAD"/>
    <property type="match status" value="1"/>
</dbReference>
<dbReference type="PANTHER" id="PTHR18934:SF113">
    <property type="entry name" value="ATP-DEPENDENT RNA HELICASE TDRD9"/>
    <property type="match status" value="1"/>
</dbReference>
<protein>
    <recommendedName>
        <fullName evidence="4">Probable ATP-dependent RNA helicase spindle-E</fullName>
        <ecNumber evidence="3">3.6.4.13</ecNumber>
    </recommendedName>
</protein>
<evidence type="ECO:0000313" key="18">
    <source>
        <dbReference type="Proteomes" id="UP000504606"/>
    </source>
</evidence>
<keyword evidence="7" id="KW-0547">Nucleotide-binding</keyword>
<dbReference type="SMART" id="SM00333">
    <property type="entry name" value="TUDOR"/>
    <property type="match status" value="1"/>
</dbReference>
<dbReference type="GO" id="GO:0031047">
    <property type="term" value="P:regulatory ncRNA-mediated gene silencing"/>
    <property type="evidence" value="ECO:0007669"/>
    <property type="project" value="UniProtKB-KW"/>
</dbReference>
<dbReference type="GO" id="GO:0016787">
    <property type="term" value="F:hydrolase activity"/>
    <property type="evidence" value="ECO:0007669"/>
    <property type="project" value="UniProtKB-KW"/>
</dbReference>
<dbReference type="InterPro" id="IPR035437">
    <property type="entry name" value="SNase_OB-fold_sf"/>
</dbReference>
<evidence type="ECO:0000259" key="17">
    <source>
        <dbReference type="PROSITE" id="PS51194"/>
    </source>
</evidence>
<keyword evidence="10 19" id="KW-0347">Helicase</keyword>
<dbReference type="Pfam" id="PF00271">
    <property type="entry name" value="Helicase_C"/>
    <property type="match status" value="1"/>
</dbReference>
<dbReference type="OrthoDB" id="66977at2759"/>
<keyword evidence="13" id="KW-0943">RNA-mediated gene silencing</keyword>
<sequence length="1370" mass="155134">MERKKKVVPSVSDIFDLSKKMEPITIRSGAVMGRQVPDDDLFLRPHTSRRPGGLDYVHKYVEEEERLLLTGHKTAVPSLVHRELCEMEDMTSIGSTPNLADVDQDDLQVFDQFNFTPVKSNLPIEELRMRIVQMVETNQVLVVVGATGCGKTTKLPQFILDRHAQMRKKCNIIVTQPRKIAAISVANRVCAERNWTLSTIVGYQVGLDNQTSPSTRLTYCTTGVLREKLVRERNMMAYTHVIIDEIHERDLDTDFLMLIVRKLLRSNSRTVKVILMSATIEPSHFAKYFSLPLGDILVPAPVLEIQQHTPFKVDEYFIEKLSPLGNIPRFEVEDPFIHEQTYDLAVKLIMHFDKMDKDAFEFEYNRKPTMQDNYKKDVLVFLPGIHEIESMHELLDKKKTEHGYLWHLLPLHSTITRVQQSKVFIAAAEGYRKIILSTNIAESSITVVDIVYVIDFCLTKHLVCDPLTNFTSLKLSWAAHSNCKQRAGRTGRTNPGRVYRMVPESFYETVLIYEAPPEMTRCPLTTTVLKAKQLKMGGPEAILAYALDPPDLGRLESTILILKEAGALLMTSEGNPSKYDGDLTFLGTVMSNLPLDIHLSKMIVLGNVFSILDDCIVMAAWMTVRNVFCNDFHDRLGPYASKISFSGGSNSDCIVYLHVFRTFTELERTNYFKTSNDSAKAWCKRNFLNLKAMQEAKELVEELRKRLRNLGVYDVAAEGRPNWDSSLLPLVRKVVIAGALYPNYFIRGALGGQVDESKAVKTLSGKDPFTTVYVQGLSPEQPGELYAKVFKDIFETYAGVVSNVSFDGSSKVYIEFKRENIKDLPGRISYPVYRSVKMRQLRIPIEIPILNPTEAKERAEKFGIDSSERHLSLGKLEENPLSNLPAEIEFIPSFIFDPNKFWIHTKTVKNLNIYQRQLNTPGNTFSLSHMPKIGDIYAAPYPQNSGTLYRAQLSYINKDNRAYATVLFIDYGNVDDSMPVKYLCEIGPEIENLKSLIQVPPLAMECSLMGIGPSPLTNKNGVWSKQAVTRFHNLMNGKMKGYVFSVVDGVVSLTVKPLGKDLSINDLLIEENIAIKIDESYRSKLSNSLRMSSQTSRNMLQLTKENPKEEPCRQIIVSDSNLRRVENYVQPPSRNECRSVLRLKGPSSPLEMNVYGSTRVSSGKEISMELDSVNSVLLDSNPEDPHERLLVAGFVASNASGTRLKLGHTTLMPNIPGLSALMCLLFAPSVELRQSRDRRRYTGALCGLGYDEQHKEALFPENDMEIIFDSVITLDDMQLVNKIRYWMSQPLLTVPGDDMCDATPAQVLKSQIKVHEHITSLLNSFRHSQEVEPFSASYQWHRFKEDDLLVPDVIEERSPFRPHCGLLLSE</sequence>
<evidence type="ECO:0000313" key="19">
    <source>
        <dbReference type="RefSeq" id="XP_052133413.1"/>
    </source>
</evidence>
<dbReference type="KEGG" id="foc:113212598"/>
<evidence type="ECO:0000256" key="3">
    <source>
        <dbReference type="ARBA" id="ARBA00012552"/>
    </source>
</evidence>
<dbReference type="GO" id="GO:0003723">
    <property type="term" value="F:RNA binding"/>
    <property type="evidence" value="ECO:0007669"/>
    <property type="project" value="TreeGrafter"/>
</dbReference>
<gene>
    <name evidence="19" type="primary">LOC113212598</name>
</gene>
<evidence type="ECO:0000259" key="16">
    <source>
        <dbReference type="PROSITE" id="PS51192"/>
    </source>
</evidence>
<accession>A0A9C6XC79</accession>
<dbReference type="GO" id="GO:0003724">
    <property type="term" value="F:RNA helicase activity"/>
    <property type="evidence" value="ECO:0007669"/>
    <property type="project" value="UniProtKB-EC"/>
</dbReference>
<dbReference type="Pfam" id="PF21010">
    <property type="entry name" value="HA2_C"/>
    <property type="match status" value="1"/>
</dbReference>
<dbReference type="InterPro" id="IPR014001">
    <property type="entry name" value="Helicase_ATP-bd"/>
</dbReference>
<evidence type="ECO:0000256" key="7">
    <source>
        <dbReference type="ARBA" id="ARBA00022741"/>
    </source>
</evidence>
<organism evidence="18 19">
    <name type="scientific">Frankliniella occidentalis</name>
    <name type="common">Western flower thrips</name>
    <name type="synonym">Euthrips occidentalis</name>
    <dbReference type="NCBI Taxonomy" id="133901"/>
    <lineage>
        <taxon>Eukaryota</taxon>
        <taxon>Metazoa</taxon>
        <taxon>Ecdysozoa</taxon>
        <taxon>Arthropoda</taxon>
        <taxon>Hexapoda</taxon>
        <taxon>Insecta</taxon>
        <taxon>Pterygota</taxon>
        <taxon>Neoptera</taxon>
        <taxon>Paraneoptera</taxon>
        <taxon>Thysanoptera</taxon>
        <taxon>Terebrantia</taxon>
        <taxon>Thripoidea</taxon>
        <taxon>Thripidae</taxon>
        <taxon>Frankliniella</taxon>
    </lineage>
</organism>
<dbReference type="CTD" id="41919"/>
<comment type="subcellular location">
    <subcellularLocation>
        <location evidence="1">Cytoplasm</location>
    </subcellularLocation>
</comment>
<evidence type="ECO:0000256" key="12">
    <source>
        <dbReference type="ARBA" id="ARBA00022871"/>
    </source>
</evidence>
<keyword evidence="11" id="KW-0067">ATP-binding</keyword>
<dbReference type="GO" id="GO:0007283">
    <property type="term" value="P:spermatogenesis"/>
    <property type="evidence" value="ECO:0007669"/>
    <property type="project" value="UniProtKB-KW"/>
</dbReference>
<evidence type="ECO:0000256" key="15">
    <source>
        <dbReference type="ARBA" id="ARBA00047984"/>
    </source>
</evidence>
<dbReference type="InterPro" id="IPR007502">
    <property type="entry name" value="Helicase-assoc_dom"/>
</dbReference>
<dbReference type="SMART" id="SM00487">
    <property type="entry name" value="DEXDc"/>
    <property type="match status" value="1"/>
</dbReference>
<keyword evidence="6" id="KW-0963">Cytoplasm</keyword>
<keyword evidence="9" id="KW-0378">Hydrolase</keyword>
<dbReference type="CDD" id="cd18791">
    <property type="entry name" value="SF2_C_RHA"/>
    <property type="match status" value="1"/>
</dbReference>
<dbReference type="InterPro" id="IPR027417">
    <property type="entry name" value="P-loop_NTPase"/>
</dbReference>
<evidence type="ECO:0000256" key="1">
    <source>
        <dbReference type="ARBA" id="ARBA00004496"/>
    </source>
</evidence>
<dbReference type="InterPro" id="IPR001650">
    <property type="entry name" value="Helicase_C-like"/>
</dbReference>
<name>A0A9C6XC79_FRAOC</name>
<dbReference type="SMART" id="SM00847">
    <property type="entry name" value="HA2"/>
    <property type="match status" value="1"/>
</dbReference>
<dbReference type="SMART" id="SM00490">
    <property type="entry name" value="HELICc"/>
    <property type="match status" value="1"/>
</dbReference>
<dbReference type="Gene3D" id="2.30.30.140">
    <property type="match status" value="1"/>
</dbReference>
<comment type="catalytic activity">
    <reaction evidence="15">
        <text>ATP + H2O = ADP + phosphate + H(+)</text>
        <dbReference type="Rhea" id="RHEA:13065"/>
        <dbReference type="ChEBI" id="CHEBI:15377"/>
        <dbReference type="ChEBI" id="CHEBI:15378"/>
        <dbReference type="ChEBI" id="CHEBI:30616"/>
        <dbReference type="ChEBI" id="CHEBI:43474"/>
        <dbReference type="ChEBI" id="CHEBI:456216"/>
        <dbReference type="EC" id="3.6.4.13"/>
    </reaction>
</comment>
<dbReference type="GO" id="GO:0051321">
    <property type="term" value="P:meiotic cell cycle"/>
    <property type="evidence" value="ECO:0007669"/>
    <property type="project" value="UniProtKB-KW"/>
</dbReference>
<evidence type="ECO:0000256" key="6">
    <source>
        <dbReference type="ARBA" id="ARBA00022490"/>
    </source>
</evidence>
<dbReference type="GeneID" id="113212598"/>
<dbReference type="GO" id="GO:0030154">
    <property type="term" value="P:cell differentiation"/>
    <property type="evidence" value="ECO:0007669"/>
    <property type="project" value="UniProtKB-KW"/>
</dbReference>
<keyword evidence="18" id="KW-1185">Reference proteome</keyword>
<comment type="similarity">
    <text evidence="2">Belongs to the DEAD box helicase family. DEAH subfamily.</text>
</comment>
<proteinExistence type="inferred from homology"/>
<dbReference type="PROSITE" id="PS51194">
    <property type="entry name" value="HELICASE_CTER"/>
    <property type="match status" value="1"/>
</dbReference>
<dbReference type="SUPFAM" id="SSF52540">
    <property type="entry name" value="P-loop containing nucleoside triphosphate hydrolases"/>
    <property type="match status" value="1"/>
</dbReference>
<evidence type="ECO:0000256" key="10">
    <source>
        <dbReference type="ARBA" id="ARBA00022806"/>
    </source>
</evidence>
<dbReference type="InterPro" id="IPR011545">
    <property type="entry name" value="DEAD/DEAH_box_helicase_dom"/>
</dbReference>
<dbReference type="GO" id="GO:0005737">
    <property type="term" value="C:cytoplasm"/>
    <property type="evidence" value="ECO:0007669"/>
    <property type="project" value="UniProtKB-SubCell"/>
</dbReference>
<dbReference type="EC" id="3.6.4.13" evidence="3"/>
<evidence type="ECO:0000256" key="5">
    <source>
        <dbReference type="ARBA" id="ARBA00022473"/>
    </source>
</evidence>
<keyword evidence="12" id="KW-0744">Spermatogenesis</keyword>
<keyword evidence="5" id="KW-0217">Developmental protein</keyword>
<dbReference type="PROSITE" id="PS51192">
    <property type="entry name" value="HELICASE_ATP_BIND_1"/>
    <property type="match status" value="1"/>
</dbReference>
<evidence type="ECO:0000256" key="9">
    <source>
        <dbReference type="ARBA" id="ARBA00022801"/>
    </source>
</evidence>
<keyword evidence="8" id="KW-0221">Differentiation</keyword>
<dbReference type="SUPFAM" id="SSF63748">
    <property type="entry name" value="Tudor/PWWP/MBT"/>
    <property type="match status" value="1"/>
</dbReference>
<evidence type="ECO:0000256" key="14">
    <source>
        <dbReference type="ARBA" id="ARBA00023254"/>
    </source>
</evidence>
<dbReference type="Gene3D" id="2.40.50.90">
    <property type="match status" value="1"/>
</dbReference>
<dbReference type="PANTHER" id="PTHR18934">
    <property type="entry name" value="ATP-DEPENDENT RNA HELICASE"/>
    <property type="match status" value="1"/>
</dbReference>
<evidence type="ECO:0000256" key="11">
    <source>
        <dbReference type="ARBA" id="ARBA00022840"/>
    </source>
</evidence>
<dbReference type="Gene3D" id="1.20.120.1080">
    <property type="match status" value="1"/>
</dbReference>
<dbReference type="RefSeq" id="XP_052133413.1">
    <property type="nucleotide sequence ID" value="XM_052277453.1"/>
</dbReference>
<evidence type="ECO:0000256" key="8">
    <source>
        <dbReference type="ARBA" id="ARBA00022782"/>
    </source>
</evidence>
<evidence type="ECO:0000256" key="2">
    <source>
        <dbReference type="ARBA" id="ARBA00008792"/>
    </source>
</evidence>
<dbReference type="GO" id="GO:0005524">
    <property type="term" value="F:ATP binding"/>
    <property type="evidence" value="ECO:0007669"/>
    <property type="project" value="UniProtKB-KW"/>
</dbReference>
<dbReference type="InterPro" id="IPR002999">
    <property type="entry name" value="Tudor"/>
</dbReference>
<reference evidence="19" key="1">
    <citation type="submission" date="2025-08" db="UniProtKB">
        <authorList>
            <consortium name="RefSeq"/>
        </authorList>
    </citation>
    <scope>IDENTIFICATION</scope>
    <source>
        <tissue evidence="19">Whole organism</tissue>
    </source>
</reference>
<evidence type="ECO:0000256" key="13">
    <source>
        <dbReference type="ARBA" id="ARBA00023158"/>
    </source>
</evidence>
<dbReference type="Gene3D" id="3.40.50.300">
    <property type="entry name" value="P-loop containing nucleotide triphosphate hydrolases"/>
    <property type="match status" value="2"/>
</dbReference>
<feature type="domain" description="Helicase ATP-binding" evidence="16">
    <location>
        <begin position="132"/>
        <end position="298"/>
    </location>
</feature>
<feature type="domain" description="Helicase C-terminal" evidence="17">
    <location>
        <begin position="369"/>
        <end position="535"/>
    </location>
</feature>
<evidence type="ECO:0000256" key="4">
    <source>
        <dbReference type="ARBA" id="ARBA00013352"/>
    </source>
</evidence>
<dbReference type="Proteomes" id="UP000504606">
    <property type="component" value="Unplaced"/>
</dbReference>